<dbReference type="Gene3D" id="3.30.1330.40">
    <property type="entry name" value="RutC-like"/>
    <property type="match status" value="1"/>
</dbReference>
<name>A0AA45W2T3_9RHOB</name>
<evidence type="ECO:0000313" key="3">
    <source>
        <dbReference type="Proteomes" id="UP000186216"/>
    </source>
</evidence>
<dbReference type="Proteomes" id="UP000186216">
    <property type="component" value="Unassembled WGS sequence"/>
</dbReference>
<dbReference type="InterPro" id="IPR035959">
    <property type="entry name" value="RutC-like_sf"/>
</dbReference>
<dbReference type="RefSeq" id="WP_076523998.1">
    <property type="nucleotide sequence ID" value="NZ_CP067140.1"/>
</dbReference>
<accession>A0AA45W2T3</accession>
<dbReference type="PANTHER" id="PTHR43857:SF1">
    <property type="entry name" value="YJGH FAMILY PROTEIN"/>
    <property type="match status" value="1"/>
</dbReference>
<dbReference type="Proteomes" id="UP001215549">
    <property type="component" value="Chromosome"/>
</dbReference>
<dbReference type="EMBL" id="FTOU01000003">
    <property type="protein sequence ID" value="SIS69961.1"/>
    <property type="molecule type" value="Genomic_DNA"/>
</dbReference>
<dbReference type="SUPFAM" id="SSF55298">
    <property type="entry name" value="YjgF-like"/>
    <property type="match status" value="1"/>
</dbReference>
<protein>
    <submittedName>
        <fullName evidence="1">Enamine deaminase RidA, house cleaning of reactive enamine intermediates, YjgF/YER057c/UK114 family</fullName>
    </submittedName>
    <submittedName>
        <fullName evidence="2">RidA family protein</fullName>
    </submittedName>
</protein>
<dbReference type="EMBL" id="CP067140">
    <property type="protein sequence ID" value="WCR01401.1"/>
    <property type="molecule type" value="Genomic_DNA"/>
</dbReference>
<dbReference type="Pfam" id="PF01042">
    <property type="entry name" value="Ribonuc_L-PSP"/>
    <property type="match status" value="1"/>
</dbReference>
<reference evidence="1 3" key="1">
    <citation type="submission" date="2017-01" db="EMBL/GenBank/DDBJ databases">
        <authorList>
            <person name="Varghese N."/>
            <person name="Submissions S."/>
        </authorList>
    </citation>
    <scope>NUCLEOTIDE SEQUENCE [LARGE SCALE GENOMIC DNA]</scope>
    <source>
        <strain evidence="1 3">DSM 18447</strain>
    </source>
</reference>
<dbReference type="PANTHER" id="PTHR43857">
    <property type="entry name" value="BLR7761 PROTEIN"/>
    <property type="match status" value="1"/>
</dbReference>
<evidence type="ECO:0000313" key="4">
    <source>
        <dbReference type="Proteomes" id="UP001215549"/>
    </source>
</evidence>
<dbReference type="InterPro" id="IPR006175">
    <property type="entry name" value="YjgF/YER057c/UK114"/>
</dbReference>
<keyword evidence="4" id="KW-1185">Reference proteome</keyword>
<sequence length="127" mass="13147">MRQQVEVTGHWGAAIGYSRAVRAGNLVVVSGTAASGPDGAMYPGDAEAQTREVLSRIGAALTEVGASLADVIETRVFLKRMEDWDAVGRAHGAVFGDIRPATTLLQAGALIADDLLVEIAATAVIDS</sequence>
<dbReference type="AlphaFoldDB" id="A0AA45W2T3"/>
<reference evidence="2 4" key="2">
    <citation type="submission" date="2021-01" db="EMBL/GenBank/DDBJ databases">
        <title>Biogeographic distribution of Paracoccus.</title>
        <authorList>
            <person name="Hollensteiner J."/>
            <person name="Leineberger J."/>
            <person name="Brinkhoff T."/>
            <person name="Daniel R."/>
        </authorList>
    </citation>
    <scope>NUCLEOTIDE SEQUENCE [LARGE SCALE GENOMIC DNA]</scope>
    <source>
        <strain evidence="2 4">DSM 18447</strain>
    </source>
</reference>
<evidence type="ECO:0000313" key="1">
    <source>
        <dbReference type="EMBL" id="SIS69961.1"/>
    </source>
</evidence>
<organism evidence="1 3">
    <name type="scientific">Paracoccus saliphilus</name>
    <dbReference type="NCBI Taxonomy" id="405559"/>
    <lineage>
        <taxon>Bacteria</taxon>
        <taxon>Pseudomonadati</taxon>
        <taxon>Pseudomonadota</taxon>
        <taxon>Alphaproteobacteria</taxon>
        <taxon>Rhodobacterales</taxon>
        <taxon>Paracoccaceae</taxon>
        <taxon>Paracoccus</taxon>
    </lineage>
</organism>
<gene>
    <name evidence="2" type="ORF">JHX88_10590</name>
    <name evidence="1" type="ORF">SAMN05421772_10382</name>
</gene>
<evidence type="ECO:0000313" key="2">
    <source>
        <dbReference type="EMBL" id="WCR01401.1"/>
    </source>
</evidence>
<proteinExistence type="predicted"/>
<dbReference type="CDD" id="cd06154">
    <property type="entry name" value="YjgF_YER057c_UK114_like_6"/>
    <property type="match status" value="1"/>
</dbReference>